<organism evidence="15 16">
    <name type="scientific">Camellia sinensis</name>
    <name type="common">Tea plant</name>
    <name type="synonym">Thea sinensis</name>
    <dbReference type="NCBI Taxonomy" id="4442"/>
    <lineage>
        <taxon>Eukaryota</taxon>
        <taxon>Viridiplantae</taxon>
        <taxon>Streptophyta</taxon>
        <taxon>Embryophyta</taxon>
        <taxon>Tracheophyta</taxon>
        <taxon>Spermatophyta</taxon>
        <taxon>Magnoliopsida</taxon>
        <taxon>eudicotyledons</taxon>
        <taxon>Gunneridae</taxon>
        <taxon>Pentapetalae</taxon>
        <taxon>asterids</taxon>
        <taxon>Ericales</taxon>
        <taxon>Theaceae</taxon>
        <taxon>Camellia</taxon>
    </lineage>
</organism>
<evidence type="ECO:0000256" key="10">
    <source>
        <dbReference type="ARBA" id="ARBA00023136"/>
    </source>
</evidence>
<keyword evidence="10 12" id="KW-0472">Membrane</keyword>
<dbReference type="CDD" id="cd12087">
    <property type="entry name" value="TM_EGFR-like"/>
    <property type="match status" value="1"/>
</dbReference>
<evidence type="ECO:0000256" key="5">
    <source>
        <dbReference type="ARBA" id="ARBA00022729"/>
    </source>
</evidence>
<dbReference type="EMBL" id="JACBKZ010000006">
    <property type="protein sequence ID" value="KAF5948466.1"/>
    <property type="molecule type" value="Genomic_DNA"/>
</dbReference>
<gene>
    <name evidence="15" type="ORF">HYC85_014423</name>
</gene>
<evidence type="ECO:0000256" key="4">
    <source>
        <dbReference type="ARBA" id="ARBA00022692"/>
    </source>
</evidence>
<feature type="transmembrane region" description="Helical" evidence="12">
    <location>
        <begin position="445"/>
        <end position="469"/>
    </location>
</feature>
<keyword evidence="16" id="KW-1185">Reference proteome</keyword>
<evidence type="ECO:0000256" key="12">
    <source>
        <dbReference type="SAM" id="Phobius"/>
    </source>
</evidence>
<dbReference type="InterPro" id="IPR024788">
    <property type="entry name" value="Malectin-like_Carb-bd_dom"/>
</dbReference>
<keyword evidence="3" id="KW-0808">Transferase</keyword>
<dbReference type="GO" id="GO:0004674">
    <property type="term" value="F:protein serine/threonine kinase activity"/>
    <property type="evidence" value="ECO:0007669"/>
    <property type="project" value="UniProtKB-KW"/>
</dbReference>
<feature type="domain" description="Malectin-like" evidence="14">
    <location>
        <begin position="33"/>
        <end position="406"/>
    </location>
</feature>
<comment type="subcellular location">
    <subcellularLocation>
        <location evidence="1">Membrane</location>
        <topology evidence="1">Single-pass type I membrane protein</topology>
    </subcellularLocation>
</comment>
<keyword evidence="7" id="KW-0418">Kinase</keyword>
<keyword evidence="5 13" id="KW-0732">Signal</keyword>
<evidence type="ECO:0000259" key="14">
    <source>
        <dbReference type="Pfam" id="PF12819"/>
    </source>
</evidence>
<evidence type="ECO:0000313" key="16">
    <source>
        <dbReference type="Proteomes" id="UP000593564"/>
    </source>
</evidence>
<keyword evidence="2" id="KW-0723">Serine/threonine-protein kinase</keyword>
<evidence type="ECO:0000256" key="3">
    <source>
        <dbReference type="ARBA" id="ARBA00022679"/>
    </source>
</evidence>
<dbReference type="Proteomes" id="UP000593564">
    <property type="component" value="Unassembled WGS sequence"/>
</dbReference>
<evidence type="ECO:0000256" key="11">
    <source>
        <dbReference type="ARBA" id="ARBA00023180"/>
    </source>
</evidence>
<dbReference type="Pfam" id="PF12819">
    <property type="entry name" value="Malectin_like"/>
    <property type="match status" value="1"/>
</dbReference>
<keyword evidence="8" id="KW-0067">ATP-binding</keyword>
<dbReference type="PANTHER" id="PTHR34590:SF5">
    <property type="entry name" value="OS04G0586500 PROTEIN"/>
    <property type="match status" value="1"/>
</dbReference>
<evidence type="ECO:0000256" key="1">
    <source>
        <dbReference type="ARBA" id="ARBA00004479"/>
    </source>
</evidence>
<evidence type="ECO:0000256" key="8">
    <source>
        <dbReference type="ARBA" id="ARBA00022840"/>
    </source>
</evidence>
<dbReference type="GO" id="GO:0004714">
    <property type="term" value="F:transmembrane receptor protein tyrosine kinase activity"/>
    <property type="evidence" value="ECO:0007669"/>
    <property type="project" value="InterPro"/>
</dbReference>
<protein>
    <recommendedName>
        <fullName evidence="14">Malectin-like domain-containing protein</fullName>
    </recommendedName>
</protein>
<dbReference type="PANTHER" id="PTHR34590">
    <property type="entry name" value="OS03G0124300 PROTEIN-RELATED"/>
    <property type="match status" value="1"/>
</dbReference>
<feature type="chain" id="PRO_5029831369" description="Malectin-like domain-containing protein" evidence="13">
    <location>
        <begin position="21"/>
        <end position="513"/>
    </location>
</feature>
<keyword evidence="6" id="KW-0547">Nucleotide-binding</keyword>
<dbReference type="GO" id="GO:0016020">
    <property type="term" value="C:membrane"/>
    <property type="evidence" value="ECO:0007669"/>
    <property type="project" value="UniProtKB-SubCell"/>
</dbReference>
<sequence>MLTIALYLYSLLHLLSSTAATTPPYTPTDYFLLNCGSSSKATSPDGRSWDGDATSKFWPSNIGTTSSPSTATEQDPSVTDIPFLTARIFTSKFTYTFPVSSGPKFIRLYFYPATYSNLDRSKSYFSVTAANYTLLTNFSAFLTVSALVPQQSSLVKEFILNVRDTQKLDITFNPSPNSYAFINGIEVVSIPNNFYMKGDLNPIPLVGSQQFFYIDDNTALETLYRLNVGGNDVSVNHDTGMYRTWQQDGQYIYGGAVGLVPHLEIPIRYTNETPNYTAPATVYTTARTMGRDPYVNLEYRLTWIFNVDSGFLYLARLHFCEFQPEVTKENERIFSVYMNNQTADQEVDVIHLSGGRGIPVFKDYVLSVPVVDGLRSKVDLWLAMHPNMNSKPMYADAILNGLEIFKLNQSDGSLAGPNPEYDMVPAQPAPYPKLPGKENSKTSSWLVVAVSGGVIGGVFLISVIGFVIFSRRRRVRDSGASVVKSSWVQFSISHTSKSTKTNAYRLISADISH</sequence>
<evidence type="ECO:0000313" key="15">
    <source>
        <dbReference type="EMBL" id="KAF5948466.1"/>
    </source>
</evidence>
<evidence type="ECO:0000256" key="2">
    <source>
        <dbReference type="ARBA" id="ARBA00022527"/>
    </source>
</evidence>
<evidence type="ECO:0000256" key="9">
    <source>
        <dbReference type="ARBA" id="ARBA00022989"/>
    </source>
</evidence>
<feature type="signal peptide" evidence="13">
    <location>
        <begin position="1"/>
        <end position="20"/>
    </location>
</feature>
<dbReference type="AlphaFoldDB" id="A0A7J7H9M7"/>
<evidence type="ECO:0000256" key="13">
    <source>
        <dbReference type="SAM" id="SignalP"/>
    </source>
</evidence>
<accession>A0A7J7H9M7</accession>
<evidence type="ECO:0000256" key="6">
    <source>
        <dbReference type="ARBA" id="ARBA00022741"/>
    </source>
</evidence>
<evidence type="ECO:0000256" key="7">
    <source>
        <dbReference type="ARBA" id="ARBA00022777"/>
    </source>
</evidence>
<dbReference type="InterPro" id="IPR045272">
    <property type="entry name" value="ANXUR1/2-like"/>
</dbReference>
<dbReference type="GO" id="GO:0005524">
    <property type="term" value="F:ATP binding"/>
    <property type="evidence" value="ECO:0007669"/>
    <property type="project" value="UniProtKB-KW"/>
</dbReference>
<reference evidence="16" key="1">
    <citation type="journal article" date="2020" name="Nat. Commun.">
        <title>Genome assembly of wild tea tree DASZ reveals pedigree and selection history of tea varieties.</title>
        <authorList>
            <person name="Zhang W."/>
            <person name="Zhang Y."/>
            <person name="Qiu H."/>
            <person name="Guo Y."/>
            <person name="Wan H."/>
            <person name="Zhang X."/>
            <person name="Scossa F."/>
            <person name="Alseekh S."/>
            <person name="Zhang Q."/>
            <person name="Wang P."/>
            <person name="Xu L."/>
            <person name="Schmidt M.H."/>
            <person name="Jia X."/>
            <person name="Li D."/>
            <person name="Zhu A."/>
            <person name="Guo F."/>
            <person name="Chen W."/>
            <person name="Ni D."/>
            <person name="Usadel B."/>
            <person name="Fernie A.R."/>
            <person name="Wen W."/>
        </authorList>
    </citation>
    <scope>NUCLEOTIDE SEQUENCE [LARGE SCALE GENOMIC DNA]</scope>
    <source>
        <strain evidence="16">cv. G240</strain>
    </source>
</reference>
<name>A0A7J7H9M7_CAMSI</name>
<keyword evidence="9 12" id="KW-1133">Transmembrane helix</keyword>
<comment type="caution">
    <text evidence="15">The sequence shown here is derived from an EMBL/GenBank/DDBJ whole genome shotgun (WGS) entry which is preliminary data.</text>
</comment>
<dbReference type="FunFam" id="2.60.120.430:FF:000003">
    <property type="entry name" value="FERONIA receptor-like kinase"/>
    <property type="match status" value="1"/>
</dbReference>
<proteinExistence type="predicted"/>
<dbReference type="FunFam" id="2.60.120.430:FF:000007">
    <property type="entry name" value="FERONIA receptor-like kinase"/>
    <property type="match status" value="1"/>
</dbReference>
<keyword evidence="4 12" id="KW-0812">Transmembrane</keyword>
<reference evidence="15 16" key="2">
    <citation type="submission" date="2020-07" db="EMBL/GenBank/DDBJ databases">
        <title>Genome assembly of wild tea tree DASZ reveals pedigree and selection history of tea varieties.</title>
        <authorList>
            <person name="Zhang W."/>
        </authorList>
    </citation>
    <scope>NUCLEOTIDE SEQUENCE [LARGE SCALE GENOMIC DNA]</scope>
    <source>
        <strain evidence="16">cv. G240</strain>
        <tissue evidence="15">Leaf</tissue>
    </source>
</reference>
<keyword evidence="11" id="KW-0325">Glycoprotein</keyword>
<dbReference type="Gene3D" id="2.60.120.430">
    <property type="entry name" value="Galactose-binding lectin"/>
    <property type="match status" value="2"/>
</dbReference>